<feature type="transmembrane region" description="Helical" evidence="8">
    <location>
        <begin position="7"/>
        <end position="28"/>
    </location>
</feature>
<dbReference type="UniPathway" id="UPA00232"/>
<evidence type="ECO:0000256" key="5">
    <source>
        <dbReference type="ARBA" id="ARBA00022827"/>
    </source>
</evidence>
<dbReference type="NCBIfam" id="NF004356">
    <property type="entry name" value="PRK05732.1"/>
    <property type="match status" value="1"/>
</dbReference>
<dbReference type="InterPro" id="IPR002938">
    <property type="entry name" value="FAD-bd"/>
</dbReference>
<protein>
    <submittedName>
        <fullName evidence="10">2-octaprenyl-6-methoxyphenyl hydroxylase</fullName>
    </submittedName>
</protein>
<dbReference type="OrthoDB" id="9769565at2"/>
<feature type="domain" description="FAD-binding" evidence="9">
    <location>
        <begin position="6"/>
        <end position="346"/>
    </location>
</feature>
<dbReference type="Proteomes" id="UP000243807">
    <property type="component" value="Chromosome"/>
</dbReference>
<comment type="cofactor">
    <cofactor evidence="1">
        <name>FAD</name>
        <dbReference type="ChEBI" id="CHEBI:57692"/>
    </cofactor>
</comment>
<dbReference type="PANTHER" id="PTHR43876">
    <property type="entry name" value="UBIQUINONE BIOSYNTHESIS MONOOXYGENASE COQ6, MITOCHONDRIAL"/>
    <property type="match status" value="1"/>
</dbReference>
<evidence type="ECO:0000256" key="6">
    <source>
        <dbReference type="ARBA" id="ARBA00023002"/>
    </source>
</evidence>
<keyword evidence="4" id="KW-0285">Flavoprotein</keyword>
<keyword evidence="8" id="KW-0812">Transmembrane</keyword>
<keyword evidence="8" id="KW-1133">Transmembrane helix</keyword>
<evidence type="ECO:0000313" key="11">
    <source>
        <dbReference type="Proteomes" id="UP000243807"/>
    </source>
</evidence>
<comment type="similarity">
    <text evidence="3">Belongs to the UbiH/COQ6 family.</text>
</comment>
<keyword evidence="8" id="KW-0472">Membrane</keyword>
<evidence type="ECO:0000256" key="8">
    <source>
        <dbReference type="SAM" id="Phobius"/>
    </source>
</evidence>
<dbReference type="NCBIfam" id="TIGR01988">
    <property type="entry name" value="Ubi-OHases"/>
    <property type="match status" value="1"/>
</dbReference>
<dbReference type="EMBL" id="CP019434">
    <property type="protein sequence ID" value="APZ43712.1"/>
    <property type="molecule type" value="Genomic_DNA"/>
</dbReference>
<dbReference type="InterPro" id="IPR036188">
    <property type="entry name" value="FAD/NAD-bd_sf"/>
</dbReference>
<dbReference type="RefSeq" id="WP_076837348.1">
    <property type="nucleotide sequence ID" value="NZ_CP019434.1"/>
</dbReference>
<keyword evidence="5" id="KW-0274">FAD</keyword>
<reference evidence="10 11" key="1">
    <citation type="submission" date="2017-01" db="EMBL/GenBank/DDBJ databases">
        <title>Draft sequence of Acidihalobacter ferrooxidans strain DSM 14175 (strain V8).</title>
        <authorList>
            <person name="Khaleque H.N."/>
            <person name="Ramsay J.P."/>
            <person name="Murphy R.J.T."/>
            <person name="Kaksonen A.H."/>
            <person name="Boxall N.J."/>
            <person name="Watkin E.L.J."/>
        </authorList>
    </citation>
    <scope>NUCLEOTIDE SEQUENCE [LARGE SCALE GENOMIC DNA]</scope>
    <source>
        <strain evidence="10 11">V8</strain>
    </source>
</reference>
<dbReference type="InterPro" id="IPR010971">
    <property type="entry name" value="UbiH/COQ6"/>
</dbReference>
<dbReference type="NCBIfam" id="TIGR01984">
    <property type="entry name" value="UbiH"/>
    <property type="match status" value="1"/>
</dbReference>
<dbReference type="STRING" id="1765967.BW247_11925"/>
<dbReference type="InterPro" id="IPR051205">
    <property type="entry name" value="UbiH/COQ6_monooxygenase"/>
</dbReference>
<dbReference type="GO" id="GO:0006744">
    <property type="term" value="P:ubiquinone biosynthetic process"/>
    <property type="evidence" value="ECO:0007669"/>
    <property type="project" value="UniProtKB-UniPathway"/>
</dbReference>
<dbReference type="GO" id="GO:0071949">
    <property type="term" value="F:FAD binding"/>
    <property type="evidence" value="ECO:0007669"/>
    <property type="project" value="InterPro"/>
</dbReference>
<evidence type="ECO:0000259" key="9">
    <source>
        <dbReference type="Pfam" id="PF01494"/>
    </source>
</evidence>
<dbReference type="PANTHER" id="PTHR43876:SF8">
    <property type="entry name" value="2-OCTAPRENYL-6-METHOXYPHENOL HYDROXYLASE"/>
    <property type="match status" value="1"/>
</dbReference>
<keyword evidence="7" id="KW-0503">Monooxygenase</keyword>
<evidence type="ECO:0000256" key="3">
    <source>
        <dbReference type="ARBA" id="ARBA00005349"/>
    </source>
</evidence>
<gene>
    <name evidence="10" type="ORF">BW247_11925</name>
</gene>
<dbReference type="Gene3D" id="3.50.50.60">
    <property type="entry name" value="FAD/NAD(P)-binding domain"/>
    <property type="match status" value="2"/>
</dbReference>
<keyword evidence="11" id="KW-1185">Reference proteome</keyword>
<proteinExistence type="inferred from homology"/>
<dbReference type="InterPro" id="IPR011295">
    <property type="entry name" value="UbiH"/>
</dbReference>
<dbReference type="PRINTS" id="PR00420">
    <property type="entry name" value="RNGMNOXGNASE"/>
</dbReference>
<dbReference type="SUPFAM" id="SSF51905">
    <property type="entry name" value="FAD/NAD(P)-binding domain"/>
    <property type="match status" value="1"/>
</dbReference>
<accession>A0A1P8UIQ8</accession>
<organism evidence="10 11">
    <name type="scientific">Acidihalobacter ferrooxydans</name>
    <dbReference type="NCBI Taxonomy" id="1765967"/>
    <lineage>
        <taxon>Bacteria</taxon>
        <taxon>Pseudomonadati</taxon>
        <taxon>Pseudomonadota</taxon>
        <taxon>Gammaproteobacteria</taxon>
        <taxon>Chromatiales</taxon>
        <taxon>Ectothiorhodospiraceae</taxon>
        <taxon>Acidihalobacter</taxon>
    </lineage>
</organism>
<name>A0A1P8UIQ8_9GAMM</name>
<dbReference type="AlphaFoldDB" id="A0A1P8UIQ8"/>
<dbReference type="KEGG" id="afy:BW247_11925"/>
<dbReference type="Pfam" id="PF01494">
    <property type="entry name" value="FAD_binding_3"/>
    <property type="match status" value="1"/>
</dbReference>
<dbReference type="GO" id="GO:0008681">
    <property type="term" value="F:2-octaprenyl-6-methoxyphenol hydroxylase activity"/>
    <property type="evidence" value="ECO:0007669"/>
    <property type="project" value="InterPro"/>
</dbReference>
<evidence type="ECO:0000256" key="7">
    <source>
        <dbReference type="ARBA" id="ARBA00023033"/>
    </source>
</evidence>
<evidence type="ECO:0000313" key="10">
    <source>
        <dbReference type="EMBL" id="APZ43712.1"/>
    </source>
</evidence>
<evidence type="ECO:0000256" key="4">
    <source>
        <dbReference type="ARBA" id="ARBA00022630"/>
    </source>
</evidence>
<evidence type="ECO:0000256" key="1">
    <source>
        <dbReference type="ARBA" id="ARBA00001974"/>
    </source>
</evidence>
<keyword evidence="6" id="KW-0560">Oxidoreductase</keyword>
<comment type="pathway">
    <text evidence="2">Cofactor biosynthesis; ubiquinone biosynthesis.</text>
</comment>
<evidence type="ECO:0000256" key="2">
    <source>
        <dbReference type="ARBA" id="ARBA00004749"/>
    </source>
</evidence>
<sequence>MSDAFDILIVGGGMVGASLAAAFVGSPWRVGVLEARPYGAPDQPSYDERSIALAYGSRRILEALGVWLGLVVEAAPITRIHVSDRGYFGAARVAAREQGVAALGYVAPNRAVGAALMPLLEHAANIELIAPATVESTSDEGETVKVCARTPDGARELRTRLLVAADGANSPVREALALPTQVERYGQCAVIANVSVDAPRAGTAYERFTDSGPLALLPLGGARYSLVWTQREDAVDAVMALDDARFLAALQDRFGWRLGRFVAVGKRADYPLVLVRARTAWHGRTALVGNALHSLHPVAGQGFNLALRDIAALVEALRGAADPGAPEGLQRYQALREPDMARVVGFTDFLARVFARDLPLLGHARAGGLLLADWSPALNRWLARQNMGLFGRPTRLASGQEAAWPHN</sequence>